<dbReference type="EMBL" id="BPLQ01011256">
    <property type="protein sequence ID" value="GIY57017.1"/>
    <property type="molecule type" value="Genomic_DNA"/>
</dbReference>
<gene>
    <name evidence="1" type="ORF">CDAR_301971</name>
</gene>
<evidence type="ECO:0000313" key="1">
    <source>
        <dbReference type="EMBL" id="GIY57017.1"/>
    </source>
</evidence>
<reference evidence="1 2" key="1">
    <citation type="submission" date="2021-06" db="EMBL/GenBank/DDBJ databases">
        <title>Caerostris darwini draft genome.</title>
        <authorList>
            <person name="Kono N."/>
            <person name="Arakawa K."/>
        </authorList>
    </citation>
    <scope>NUCLEOTIDE SEQUENCE [LARGE SCALE GENOMIC DNA]</scope>
</reference>
<accession>A0AAV4UGR5</accession>
<sequence>MFVKNIGRKGKKKIQTILLECLLKYWREKAEEEDTNHSSGMFVKNIGEKRRKNEDTNHSSGMFVKNIGEKSRKKKIQTILLECLLKILVSRKKKIQTILLECLLKILATEEEDTNHSSGMFVKNFAEKGGRRRHKPFFWNVC</sequence>
<name>A0AAV4UGR5_9ARAC</name>
<keyword evidence="2" id="KW-1185">Reference proteome</keyword>
<dbReference type="Proteomes" id="UP001054837">
    <property type="component" value="Unassembled WGS sequence"/>
</dbReference>
<protein>
    <submittedName>
        <fullName evidence="1">Uncharacterized protein</fullName>
    </submittedName>
</protein>
<evidence type="ECO:0000313" key="2">
    <source>
        <dbReference type="Proteomes" id="UP001054837"/>
    </source>
</evidence>
<comment type="caution">
    <text evidence="1">The sequence shown here is derived from an EMBL/GenBank/DDBJ whole genome shotgun (WGS) entry which is preliminary data.</text>
</comment>
<dbReference type="AlphaFoldDB" id="A0AAV4UGR5"/>
<organism evidence="1 2">
    <name type="scientific">Caerostris darwini</name>
    <dbReference type="NCBI Taxonomy" id="1538125"/>
    <lineage>
        <taxon>Eukaryota</taxon>
        <taxon>Metazoa</taxon>
        <taxon>Ecdysozoa</taxon>
        <taxon>Arthropoda</taxon>
        <taxon>Chelicerata</taxon>
        <taxon>Arachnida</taxon>
        <taxon>Araneae</taxon>
        <taxon>Araneomorphae</taxon>
        <taxon>Entelegynae</taxon>
        <taxon>Araneoidea</taxon>
        <taxon>Araneidae</taxon>
        <taxon>Caerostris</taxon>
    </lineage>
</organism>
<proteinExistence type="predicted"/>